<comment type="subcellular location">
    <subcellularLocation>
        <location evidence="1">Nucleus</location>
        <location evidence="1">Nucleolus</location>
    </subcellularLocation>
</comment>
<evidence type="ECO:0000256" key="4">
    <source>
        <dbReference type="ARBA" id="ARBA00022574"/>
    </source>
</evidence>
<evidence type="ECO:0000313" key="9">
    <source>
        <dbReference type="EMBL" id="ORX44820.1"/>
    </source>
</evidence>
<accession>A0A1Y1V2C0</accession>
<dbReference type="OrthoDB" id="1935146at2759"/>
<keyword evidence="5" id="KW-0677">Repeat</keyword>
<dbReference type="Pfam" id="PF00400">
    <property type="entry name" value="WD40"/>
    <property type="match status" value="3"/>
</dbReference>
<keyword evidence="3" id="KW-0597">Phosphoprotein</keyword>
<keyword evidence="4" id="KW-0853">WD repeat</keyword>
<comment type="similarity">
    <text evidence="7">Belongs to the WD repeat UTP18 family.</text>
</comment>
<evidence type="ECO:0000256" key="7">
    <source>
        <dbReference type="ARBA" id="ARBA00025767"/>
    </source>
</evidence>
<dbReference type="InterPro" id="IPR045161">
    <property type="entry name" value="Utp18"/>
</dbReference>
<keyword evidence="6" id="KW-0539">Nucleus</keyword>
<dbReference type="STRING" id="1754191.A0A1Y1V2C0"/>
<reference evidence="9 10" key="1">
    <citation type="submission" date="2016-08" db="EMBL/GenBank/DDBJ databases">
        <title>Genomes of anaerobic fungi encode conserved fungal cellulosomes for biomass hydrolysis.</title>
        <authorList>
            <consortium name="DOE Joint Genome Institute"/>
            <person name="Haitjema C.H."/>
            <person name="Gilmore S.P."/>
            <person name="Henske J.K."/>
            <person name="Solomon K.V."/>
            <person name="De Groot R."/>
            <person name="Kuo A."/>
            <person name="Mondo S.J."/>
            <person name="Salamov A.A."/>
            <person name="Labutti K."/>
            <person name="Zhao Z."/>
            <person name="Chiniquy J."/>
            <person name="Barry K."/>
            <person name="Brewer H.M."/>
            <person name="Purvine S.O."/>
            <person name="Wright A.T."/>
            <person name="Boxma B."/>
            <person name="Van Alen T."/>
            <person name="Hackstein J.H."/>
            <person name="Baker S.E."/>
            <person name="Grigoriev I.V."/>
            <person name="O'Malley M.A."/>
        </authorList>
    </citation>
    <scope>NUCLEOTIDE SEQUENCE [LARGE SCALE GENOMIC DNA]</scope>
    <source>
        <strain evidence="10">finn</strain>
    </source>
</reference>
<evidence type="ECO:0000256" key="3">
    <source>
        <dbReference type="ARBA" id="ARBA00022553"/>
    </source>
</evidence>
<evidence type="ECO:0000256" key="8">
    <source>
        <dbReference type="ARBA" id="ARBA00074442"/>
    </source>
</evidence>
<dbReference type="GO" id="GO:0006364">
    <property type="term" value="P:rRNA processing"/>
    <property type="evidence" value="ECO:0007669"/>
    <property type="project" value="UniProtKB-KW"/>
</dbReference>
<dbReference type="InterPro" id="IPR015943">
    <property type="entry name" value="WD40/YVTN_repeat-like_dom_sf"/>
</dbReference>
<evidence type="ECO:0000256" key="2">
    <source>
        <dbReference type="ARBA" id="ARBA00022552"/>
    </source>
</evidence>
<dbReference type="InterPro" id="IPR036322">
    <property type="entry name" value="WD40_repeat_dom_sf"/>
</dbReference>
<dbReference type="FunFam" id="2.130.10.10:FF:000121">
    <property type="entry name" value="U3 small nucleolar RNA-associated protein 18 homolog"/>
    <property type="match status" value="1"/>
</dbReference>
<evidence type="ECO:0000256" key="1">
    <source>
        <dbReference type="ARBA" id="ARBA00004604"/>
    </source>
</evidence>
<dbReference type="Gene3D" id="2.130.10.10">
    <property type="entry name" value="YVTN repeat-like/Quinoprotein amine dehydrogenase"/>
    <property type="match status" value="1"/>
</dbReference>
<evidence type="ECO:0000313" key="10">
    <source>
        <dbReference type="Proteomes" id="UP000193719"/>
    </source>
</evidence>
<dbReference type="GO" id="GO:0032040">
    <property type="term" value="C:small-subunit processome"/>
    <property type="evidence" value="ECO:0007669"/>
    <property type="project" value="EnsemblFungi"/>
</dbReference>
<keyword evidence="10" id="KW-1185">Reference proteome</keyword>
<comment type="caution">
    <text evidence="9">The sequence shown here is derived from an EMBL/GenBank/DDBJ whole genome shotgun (WGS) entry which is preliminary data.</text>
</comment>
<dbReference type="PANTHER" id="PTHR18359:SF0">
    <property type="entry name" value="U3 SMALL NUCLEOLAR RNA-ASSOCIATED PROTEIN 18 HOMOLOG"/>
    <property type="match status" value="1"/>
</dbReference>
<evidence type="ECO:0000256" key="5">
    <source>
        <dbReference type="ARBA" id="ARBA00022737"/>
    </source>
</evidence>
<dbReference type="PANTHER" id="PTHR18359">
    <property type="entry name" value="WD-REPEAT PROTEIN-RELATED"/>
    <property type="match status" value="1"/>
</dbReference>
<dbReference type="EMBL" id="MCFH01000043">
    <property type="protein sequence ID" value="ORX44820.1"/>
    <property type="molecule type" value="Genomic_DNA"/>
</dbReference>
<dbReference type="SUPFAM" id="SSF50978">
    <property type="entry name" value="WD40 repeat-like"/>
    <property type="match status" value="1"/>
</dbReference>
<sequence length="427" mass="48935">MEIENENEKIEMTPAWYDEDDETLEINLTSVNRTKKLRETEQEITLSGAEYEKRLRKQFEKVYRRPIWAYTKAEAQNLGIERDEQFSFFKASQDIVNDSFTTRTLSSNKIDILRVHDANQEEYSNAVIQNVSFHPNGQVLMTSGFDKTLRLFQVDGKINKKIQSVHFQDMPIYNANFFPDGQEVIITGRRRFFYIYDLNGGEITKIQGIKGHDDKSYERCKVSPCNNYIAFLGANGYIILVSRKTKQWIADLKVNKTVKDLDFSKDGKYIYAIGVDGEVYQWDVGSRTCIHRFSDEGAVKSTTICVSRNGEYFATGSNTGVVNIYNNECLTETRPIPQKSILNLTTSIHNMKFNSDSQLLAISSHSKKDQFKLIHLPSMRVFPNWPTSTTPLSYVSSFDFSPNSGYLAIGNDKGKVLLYRLGSYPRA</sequence>
<dbReference type="AlphaFoldDB" id="A0A1Y1V2C0"/>
<dbReference type="InterPro" id="IPR001680">
    <property type="entry name" value="WD40_rpt"/>
</dbReference>
<keyword evidence="2" id="KW-0698">rRNA processing</keyword>
<reference evidence="9 10" key="2">
    <citation type="submission" date="2016-08" db="EMBL/GenBank/DDBJ databases">
        <title>Pervasive Adenine N6-methylation of Active Genes in Fungi.</title>
        <authorList>
            <consortium name="DOE Joint Genome Institute"/>
            <person name="Mondo S.J."/>
            <person name="Dannebaum R.O."/>
            <person name="Kuo R.C."/>
            <person name="Labutti K."/>
            <person name="Haridas S."/>
            <person name="Kuo A."/>
            <person name="Salamov A."/>
            <person name="Ahrendt S.R."/>
            <person name="Lipzen A."/>
            <person name="Sullivan W."/>
            <person name="Andreopoulos W.B."/>
            <person name="Clum A."/>
            <person name="Lindquist E."/>
            <person name="Daum C."/>
            <person name="Ramamoorthy G.K."/>
            <person name="Gryganskyi A."/>
            <person name="Culley D."/>
            <person name="Magnuson J.K."/>
            <person name="James T.Y."/>
            <person name="O'Malley M.A."/>
            <person name="Stajich J.E."/>
            <person name="Spatafora J.W."/>
            <person name="Visel A."/>
            <person name="Grigoriev I.V."/>
        </authorList>
    </citation>
    <scope>NUCLEOTIDE SEQUENCE [LARGE SCALE GENOMIC DNA]</scope>
    <source>
        <strain evidence="10">finn</strain>
    </source>
</reference>
<dbReference type="SMART" id="SM00320">
    <property type="entry name" value="WD40"/>
    <property type="match status" value="6"/>
</dbReference>
<evidence type="ECO:0000256" key="6">
    <source>
        <dbReference type="ARBA" id="ARBA00023242"/>
    </source>
</evidence>
<proteinExistence type="inferred from homology"/>
<organism evidence="9 10">
    <name type="scientific">Piromyces finnis</name>
    <dbReference type="NCBI Taxonomy" id="1754191"/>
    <lineage>
        <taxon>Eukaryota</taxon>
        <taxon>Fungi</taxon>
        <taxon>Fungi incertae sedis</taxon>
        <taxon>Chytridiomycota</taxon>
        <taxon>Chytridiomycota incertae sedis</taxon>
        <taxon>Neocallimastigomycetes</taxon>
        <taxon>Neocallimastigales</taxon>
        <taxon>Neocallimastigaceae</taxon>
        <taxon>Piromyces</taxon>
    </lineage>
</organism>
<name>A0A1Y1V2C0_9FUNG</name>
<gene>
    <name evidence="9" type="ORF">BCR36DRAFT_300680</name>
</gene>
<dbReference type="Proteomes" id="UP000193719">
    <property type="component" value="Unassembled WGS sequence"/>
</dbReference>
<protein>
    <recommendedName>
        <fullName evidence="8">U3 small nucleolar RNA-associated protein 18 homolog</fullName>
    </recommendedName>
</protein>
<dbReference type="GO" id="GO:0034388">
    <property type="term" value="C:Pwp2p-containing subcomplex of 90S preribosome"/>
    <property type="evidence" value="ECO:0007669"/>
    <property type="project" value="TreeGrafter"/>
</dbReference>